<keyword evidence="3" id="KW-0732">Signal</keyword>
<dbReference type="EMBL" id="WRXN01000004">
    <property type="protein sequence ID" value="MVT08795.1"/>
    <property type="molecule type" value="Genomic_DNA"/>
</dbReference>
<keyword evidence="4" id="KW-0472">Membrane</keyword>
<evidence type="ECO:0000259" key="6">
    <source>
        <dbReference type="Pfam" id="PF07980"/>
    </source>
</evidence>
<dbReference type="AlphaFoldDB" id="A0A7K1U474"/>
<dbReference type="InterPro" id="IPR012944">
    <property type="entry name" value="SusD_RagB_dom"/>
</dbReference>
<dbReference type="Pfam" id="PF14322">
    <property type="entry name" value="SusD-like_3"/>
    <property type="match status" value="1"/>
</dbReference>
<gene>
    <name evidence="8" type="ORF">GO493_11025</name>
</gene>
<evidence type="ECO:0000256" key="1">
    <source>
        <dbReference type="ARBA" id="ARBA00004442"/>
    </source>
</evidence>
<accession>A0A7K1U474</accession>
<dbReference type="InterPro" id="IPR011990">
    <property type="entry name" value="TPR-like_helical_dom_sf"/>
</dbReference>
<feature type="domain" description="SusD-like N-terminal" evidence="7">
    <location>
        <begin position="25"/>
        <end position="212"/>
    </location>
</feature>
<evidence type="ECO:0000256" key="4">
    <source>
        <dbReference type="ARBA" id="ARBA00023136"/>
    </source>
</evidence>
<dbReference type="RefSeq" id="WP_157306219.1">
    <property type="nucleotide sequence ID" value="NZ_WRXN01000004.1"/>
</dbReference>
<evidence type="ECO:0000256" key="3">
    <source>
        <dbReference type="ARBA" id="ARBA00022729"/>
    </source>
</evidence>
<name>A0A7K1U474_9BACT</name>
<dbReference type="InterPro" id="IPR033985">
    <property type="entry name" value="SusD-like_N"/>
</dbReference>
<keyword evidence="5" id="KW-0998">Cell outer membrane</keyword>
<dbReference type="SUPFAM" id="SSF48452">
    <property type="entry name" value="TPR-like"/>
    <property type="match status" value="1"/>
</dbReference>
<evidence type="ECO:0000313" key="8">
    <source>
        <dbReference type="EMBL" id="MVT08795.1"/>
    </source>
</evidence>
<comment type="caution">
    <text evidence="8">The sequence shown here is derived from an EMBL/GenBank/DDBJ whole genome shotgun (WGS) entry which is preliminary data.</text>
</comment>
<dbReference type="CDD" id="cd08977">
    <property type="entry name" value="SusD"/>
    <property type="match status" value="1"/>
</dbReference>
<protein>
    <submittedName>
        <fullName evidence="8">RagB/SusD family nutrient uptake outer membrane protein</fullName>
    </submittedName>
</protein>
<comment type="subcellular location">
    <subcellularLocation>
        <location evidence="1">Cell outer membrane</location>
    </subcellularLocation>
</comment>
<keyword evidence="9" id="KW-1185">Reference proteome</keyword>
<dbReference type="Proteomes" id="UP000461730">
    <property type="component" value="Unassembled WGS sequence"/>
</dbReference>
<dbReference type="Gene3D" id="1.25.40.390">
    <property type="match status" value="1"/>
</dbReference>
<reference evidence="8 9" key="1">
    <citation type="submission" date="2019-12" db="EMBL/GenBank/DDBJ databases">
        <title>Chitinophaga sp. strain ysch24 (GDMCC 1.1355), whole genome shotgun sequence.</title>
        <authorList>
            <person name="Zhang X."/>
        </authorList>
    </citation>
    <scope>NUCLEOTIDE SEQUENCE [LARGE SCALE GENOMIC DNA]</scope>
    <source>
        <strain evidence="9">ysch24</strain>
    </source>
</reference>
<evidence type="ECO:0000259" key="7">
    <source>
        <dbReference type="Pfam" id="PF14322"/>
    </source>
</evidence>
<evidence type="ECO:0000256" key="5">
    <source>
        <dbReference type="ARBA" id="ARBA00023237"/>
    </source>
</evidence>
<dbReference type="GO" id="GO:0009279">
    <property type="term" value="C:cell outer membrane"/>
    <property type="evidence" value="ECO:0007669"/>
    <property type="project" value="UniProtKB-SubCell"/>
</dbReference>
<proteinExistence type="inferred from homology"/>
<dbReference type="PROSITE" id="PS51257">
    <property type="entry name" value="PROKAR_LIPOPROTEIN"/>
    <property type="match status" value="1"/>
</dbReference>
<comment type="similarity">
    <text evidence="2">Belongs to the SusD family.</text>
</comment>
<feature type="domain" description="RagB/SusD" evidence="6">
    <location>
        <begin position="297"/>
        <end position="498"/>
    </location>
</feature>
<evidence type="ECO:0000313" key="9">
    <source>
        <dbReference type="Proteomes" id="UP000461730"/>
    </source>
</evidence>
<evidence type="ECO:0000256" key="2">
    <source>
        <dbReference type="ARBA" id="ARBA00006275"/>
    </source>
</evidence>
<dbReference type="Pfam" id="PF07980">
    <property type="entry name" value="SusD_RagB"/>
    <property type="match status" value="1"/>
</dbReference>
<sequence>MKQCLFNISVFITLAAGLVSCSKNFLDRTPPSSLSTSVFWKNESDADLALTGIYNYLYASSGGYATSQYTVMAWDNFSDDSYGQYNYGGGTTALTAGITPQSGDFVYAYYANCYQSIAAINNFLANVGKVLSGQKLQQYKAEAYFLRGFNYLWLAQLYGNVPITTEDPFSQDFRATKAKSPKADVLKLVESDLDSAIAGLPDKAYGDGHAVKATAMGYKLRALMLQQKWSDAAALAKAIIDGGKFSLNPNYPSNFYKPDQNSSPEIMFSVKYQLPNRQHQDVALAVHLQRWKGELGTQDLINEYEPGDPRKTMTFFFAGDTQAQGWPFTGDLLVATPGKDSWIPGYYCVKKWLTPSLVNPDYGALDDNDFVLLRYADVKLMYAEAQNEVAGPDASVYQQINEVRARPGINMPALPQGLSREQMRDRIRHERRVEFAMEGLRYHDLRRWGIAKEKLNGFVQNPLFPNIKTQYDDKYEFWPIPQTEIDRNQPDMIQNQGY</sequence>
<organism evidence="8 9">
    <name type="scientific">Chitinophaga tropicalis</name>
    <dbReference type="NCBI Taxonomy" id="2683588"/>
    <lineage>
        <taxon>Bacteria</taxon>
        <taxon>Pseudomonadati</taxon>
        <taxon>Bacteroidota</taxon>
        <taxon>Chitinophagia</taxon>
        <taxon>Chitinophagales</taxon>
        <taxon>Chitinophagaceae</taxon>
        <taxon>Chitinophaga</taxon>
    </lineage>
</organism>